<dbReference type="SUPFAM" id="SSF53187">
    <property type="entry name" value="Zn-dependent exopeptidases"/>
    <property type="match status" value="1"/>
</dbReference>
<reference evidence="1 2" key="1">
    <citation type="submission" date="2018-12" db="EMBL/GenBank/DDBJ databases">
        <title>Bacillus chawlae sp. nov., Bacillus glennii sp. nov., and Bacillus saganii sp. nov. Isolated from the Vehicle Assembly Building at Kennedy Space Center where the Viking Spacecraft were Assembled.</title>
        <authorList>
            <person name="Seuylemezian A."/>
            <person name="Vaishampayan P."/>
        </authorList>
    </citation>
    <scope>NUCLEOTIDE SEQUENCE [LARGE SCALE GENOMIC DNA]</scope>
    <source>
        <strain evidence="1 2">L5</strain>
    </source>
</reference>
<dbReference type="InterPro" id="IPR010897">
    <property type="entry name" value="Spore_II_P"/>
</dbReference>
<dbReference type="OrthoDB" id="1633470at2"/>
<dbReference type="Pfam" id="PF07454">
    <property type="entry name" value="SpoIIP"/>
    <property type="match status" value="1"/>
</dbReference>
<dbReference type="NCBIfam" id="TIGR02867">
    <property type="entry name" value="spore_II_P"/>
    <property type="match status" value="1"/>
</dbReference>
<organism evidence="1 2">
    <name type="scientific">Peribacillus cavernae</name>
    <dbReference type="NCBI Taxonomy" id="1674310"/>
    <lineage>
        <taxon>Bacteria</taxon>
        <taxon>Bacillati</taxon>
        <taxon>Bacillota</taxon>
        <taxon>Bacilli</taxon>
        <taxon>Bacillales</taxon>
        <taxon>Bacillaceae</taxon>
        <taxon>Peribacillus</taxon>
    </lineage>
</organism>
<accession>A0A433HWZ6</accession>
<evidence type="ECO:0000313" key="1">
    <source>
        <dbReference type="EMBL" id="RUQ32852.1"/>
    </source>
</evidence>
<proteinExistence type="predicted"/>
<gene>
    <name evidence="1" type="ORF">ELQ35_00255</name>
</gene>
<dbReference type="Proteomes" id="UP000267430">
    <property type="component" value="Unassembled WGS sequence"/>
</dbReference>
<name>A0A433HWZ6_9BACI</name>
<evidence type="ECO:0000313" key="2">
    <source>
        <dbReference type="Proteomes" id="UP000267430"/>
    </source>
</evidence>
<sequence>MSILNSENHYFYKELSTESPSFLQLAFESLTNLQLHDTRTLLGRELPGLSIYNTEIAVAGKGTNITNLPIESGPPSEIYLKEREIADNLKQNDSPRKEKSLVTPKEKTVYIYHSHSWESYLPLIKGAKKADEAVSTDQRANVIAVGDKLEEELNNKGIGVEHSTEKIADYNTAYSLSREKVQEAMASNKDLKILIDIHRDSQPRRITTTTIKGTDYARLFFIVGKEHKNFEKNLEYAKEINKKIEEKYPGLSRGVFIKGKSEGNGIYNQDIADRALLIEFGGVENNLTELSNSVKAFSESFSDIYWKAEEVNG</sequence>
<comment type="caution">
    <text evidence="1">The sequence shown here is derived from an EMBL/GenBank/DDBJ whole genome shotgun (WGS) entry which is preliminary data.</text>
</comment>
<protein>
    <submittedName>
        <fullName evidence="1">Stage II sporulation protein P</fullName>
    </submittedName>
</protein>
<dbReference type="AlphaFoldDB" id="A0A433HWZ6"/>
<dbReference type="EMBL" id="RYZZ01000001">
    <property type="protein sequence ID" value="RUQ32852.1"/>
    <property type="molecule type" value="Genomic_DNA"/>
</dbReference>
<keyword evidence="2" id="KW-1185">Reference proteome</keyword>